<protein>
    <submittedName>
        <fullName evidence="3 5">Uncharacterized protein</fullName>
    </submittedName>
</protein>
<name>A0A0R3SKJ6_HYMDI</name>
<keyword evidence="2" id="KW-0472">Membrane</keyword>
<dbReference type="Proteomes" id="UP000274504">
    <property type="component" value="Unassembled WGS sequence"/>
</dbReference>
<evidence type="ECO:0000256" key="1">
    <source>
        <dbReference type="SAM" id="MobiDB-lite"/>
    </source>
</evidence>
<evidence type="ECO:0000313" key="3">
    <source>
        <dbReference type="EMBL" id="VDL57777.1"/>
    </source>
</evidence>
<feature type="region of interest" description="Disordered" evidence="1">
    <location>
        <begin position="90"/>
        <end position="115"/>
    </location>
</feature>
<feature type="compositionally biased region" description="Pro residues" evidence="1">
    <location>
        <begin position="95"/>
        <end position="104"/>
    </location>
</feature>
<reference evidence="5" key="1">
    <citation type="submission" date="2017-02" db="UniProtKB">
        <authorList>
            <consortium name="WormBaseParasite"/>
        </authorList>
    </citation>
    <scope>IDENTIFICATION</scope>
</reference>
<dbReference type="WBParaSite" id="HDID_0000546101-mRNA-1">
    <property type="protein sequence ID" value="HDID_0000546101-mRNA-1"/>
    <property type="gene ID" value="HDID_0000546101"/>
</dbReference>
<gene>
    <name evidence="3" type="ORF">HDID_LOCUS5459</name>
</gene>
<dbReference type="EMBL" id="UYSG01002837">
    <property type="protein sequence ID" value="VDL57777.1"/>
    <property type="molecule type" value="Genomic_DNA"/>
</dbReference>
<proteinExistence type="predicted"/>
<reference evidence="3 4" key="2">
    <citation type="submission" date="2018-11" db="EMBL/GenBank/DDBJ databases">
        <authorList>
            <consortium name="Pathogen Informatics"/>
        </authorList>
    </citation>
    <scope>NUCLEOTIDE SEQUENCE [LARGE SCALE GENOMIC DNA]</scope>
</reference>
<feature type="transmembrane region" description="Helical" evidence="2">
    <location>
        <begin position="270"/>
        <end position="294"/>
    </location>
</feature>
<feature type="region of interest" description="Disordered" evidence="1">
    <location>
        <begin position="229"/>
        <end position="259"/>
    </location>
</feature>
<evidence type="ECO:0000256" key="2">
    <source>
        <dbReference type="SAM" id="Phobius"/>
    </source>
</evidence>
<accession>A0A0R3SKJ6</accession>
<keyword evidence="2" id="KW-0812">Transmembrane</keyword>
<evidence type="ECO:0000313" key="5">
    <source>
        <dbReference type="WBParaSite" id="HDID_0000546101-mRNA-1"/>
    </source>
</evidence>
<evidence type="ECO:0000313" key="4">
    <source>
        <dbReference type="Proteomes" id="UP000274504"/>
    </source>
</evidence>
<dbReference type="AlphaFoldDB" id="A0A0R3SKJ6"/>
<sequence>MRNNGSQLCEAVNICTSDRFEFAGLPLIGGHLMKEIKKANNSSQLYLLVPSNYPVLVAVGNEREKAAAAAVAASAVNEPTTRSLLERFQLNSTSNPPPVPPQQPSPTVVQSGQLDGQRQISAGASASLPRPPRKNSTNIPPMILQSLKGVVPPINFRAAGNGSTGSSANLSSLALAYGAGDLPTAGSGDHSSLPVDRKKSLSVPPDAASSFLEEFRAAAAAAAAVGEVKIKPPPPSSSGAGSTTGGSGPDSGLCPPDGLLGTDSNGNREFIYLTSIYLGLFALSNLCTSVHYLASNIPKHWMLRKVKK</sequence>
<organism evidence="5">
    <name type="scientific">Hymenolepis diminuta</name>
    <name type="common">Rat tapeworm</name>
    <dbReference type="NCBI Taxonomy" id="6216"/>
    <lineage>
        <taxon>Eukaryota</taxon>
        <taxon>Metazoa</taxon>
        <taxon>Spiralia</taxon>
        <taxon>Lophotrochozoa</taxon>
        <taxon>Platyhelminthes</taxon>
        <taxon>Cestoda</taxon>
        <taxon>Eucestoda</taxon>
        <taxon>Cyclophyllidea</taxon>
        <taxon>Hymenolepididae</taxon>
        <taxon>Hymenolepis</taxon>
    </lineage>
</organism>
<dbReference type="STRING" id="6216.A0A0R3SKJ6"/>
<keyword evidence="2" id="KW-1133">Transmembrane helix</keyword>